<keyword evidence="2" id="KW-1185">Reference proteome</keyword>
<reference evidence="2" key="1">
    <citation type="journal article" date="2019" name="Int. J. Syst. Evol. Microbiol.">
        <title>The Global Catalogue of Microorganisms (GCM) 10K type strain sequencing project: providing services to taxonomists for standard genome sequencing and annotation.</title>
        <authorList>
            <consortium name="The Broad Institute Genomics Platform"/>
            <consortium name="The Broad Institute Genome Sequencing Center for Infectious Disease"/>
            <person name="Wu L."/>
            <person name="Ma J."/>
        </authorList>
    </citation>
    <scope>NUCLEOTIDE SEQUENCE [LARGE SCALE GENOMIC DNA]</scope>
    <source>
        <strain evidence="2">CCUG 73951</strain>
    </source>
</reference>
<dbReference type="EMBL" id="JBHTBY010000017">
    <property type="protein sequence ID" value="MFC7322413.1"/>
    <property type="molecule type" value="Genomic_DNA"/>
</dbReference>
<evidence type="ECO:0000313" key="2">
    <source>
        <dbReference type="Proteomes" id="UP001596494"/>
    </source>
</evidence>
<evidence type="ECO:0000313" key="1">
    <source>
        <dbReference type="EMBL" id="MFC7322413.1"/>
    </source>
</evidence>
<protein>
    <submittedName>
        <fullName evidence="1">Uncharacterized protein</fullName>
    </submittedName>
</protein>
<comment type="caution">
    <text evidence="1">The sequence shown here is derived from an EMBL/GenBank/DDBJ whole genome shotgun (WGS) entry which is preliminary data.</text>
</comment>
<gene>
    <name evidence="1" type="ORF">ACFQMN_16230</name>
</gene>
<name>A0ABW2K8K7_9BACI</name>
<dbReference type="RefSeq" id="WP_289214807.1">
    <property type="nucleotide sequence ID" value="NZ_JAPVRC010000002.1"/>
</dbReference>
<proteinExistence type="predicted"/>
<organism evidence="1 2">
    <name type="scientific">Halobacillus campisalis</name>
    <dbReference type="NCBI Taxonomy" id="435909"/>
    <lineage>
        <taxon>Bacteria</taxon>
        <taxon>Bacillati</taxon>
        <taxon>Bacillota</taxon>
        <taxon>Bacilli</taxon>
        <taxon>Bacillales</taxon>
        <taxon>Bacillaceae</taxon>
        <taxon>Halobacillus</taxon>
    </lineage>
</organism>
<accession>A0ABW2K8K7</accession>
<dbReference type="Proteomes" id="UP001596494">
    <property type="component" value="Unassembled WGS sequence"/>
</dbReference>
<sequence>MEDQSTSKALKSKLSFNQMIEHLERKNVRFDLITKNDAKKILQTSNYFYKITAYRKNFEKNRYNQYINLDFKFWKSTTSLVD</sequence>